<dbReference type="EMBL" id="JAGSXH010000061">
    <property type="protein sequence ID" value="MBS2964843.1"/>
    <property type="molecule type" value="Genomic_DNA"/>
</dbReference>
<dbReference type="RefSeq" id="WP_211469203.1">
    <property type="nucleotide sequence ID" value="NZ_JAGSXH010000061.1"/>
</dbReference>
<sequence length="151" mass="17552">MSRKAHHYYEYEFAGDRRRPRLPHRDRRRTDPRPASCVRRAYTNSYEELRALFPPIGWQTDAVVEQIHRWHPPVAVRLSIRPANLESFEWVCDFCGEPTTLSPGGDALVLDVRSNDGPGSHTVISHRRCLAERIRPESTGERVRALKIEHM</sequence>
<organism evidence="1 2">
    <name type="scientific">Actinocrinis puniceicyclus</name>
    <dbReference type="NCBI Taxonomy" id="977794"/>
    <lineage>
        <taxon>Bacteria</taxon>
        <taxon>Bacillati</taxon>
        <taxon>Actinomycetota</taxon>
        <taxon>Actinomycetes</taxon>
        <taxon>Catenulisporales</taxon>
        <taxon>Actinospicaceae</taxon>
        <taxon>Actinocrinis</taxon>
    </lineage>
</organism>
<gene>
    <name evidence="1" type="ORF">KGA66_17430</name>
</gene>
<comment type="caution">
    <text evidence="1">The sequence shown here is derived from an EMBL/GenBank/DDBJ whole genome shotgun (WGS) entry which is preliminary data.</text>
</comment>
<evidence type="ECO:0000313" key="1">
    <source>
        <dbReference type="EMBL" id="MBS2964843.1"/>
    </source>
</evidence>
<keyword evidence="2" id="KW-1185">Reference proteome</keyword>
<name>A0A8J7WLZ4_9ACTN</name>
<protein>
    <submittedName>
        <fullName evidence="1">Uncharacterized protein</fullName>
    </submittedName>
</protein>
<accession>A0A8J7WLZ4</accession>
<dbReference type="AlphaFoldDB" id="A0A8J7WLZ4"/>
<proteinExistence type="predicted"/>
<dbReference type="Proteomes" id="UP000677913">
    <property type="component" value="Unassembled WGS sequence"/>
</dbReference>
<evidence type="ECO:0000313" key="2">
    <source>
        <dbReference type="Proteomes" id="UP000677913"/>
    </source>
</evidence>
<reference evidence="1" key="1">
    <citation type="submission" date="2021-04" db="EMBL/GenBank/DDBJ databases">
        <title>Genome based classification of Actinospica acidithermotolerans sp. nov., an actinobacterium isolated from an Indonesian hot spring.</title>
        <authorList>
            <person name="Kusuma A.B."/>
            <person name="Putra K.E."/>
            <person name="Nafisah S."/>
            <person name="Loh J."/>
            <person name="Nouioui I."/>
            <person name="Goodfellow M."/>
        </authorList>
    </citation>
    <scope>NUCLEOTIDE SEQUENCE</scope>
    <source>
        <strain evidence="1">DSM 45618</strain>
    </source>
</reference>